<dbReference type="STRING" id="5599.A0A177D8U7"/>
<accession>A0A177D8U7</accession>
<reference evidence="2 4" key="1">
    <citation type="submission" date="2016-05" db="EMBL/GenBank/DDBJ databases">
        <title>Comparative analysis of secretome profiles of manganese(II)-oxidizing ascomycete fungi.</title>
        <authorList>
            <consortium name="DOE Joint Genome Institute"/>
            <person name="Zeiner C.A."/>
            <person name="Purvine S.O."/>
            <person name="Zink E.M."/>
            <person name="Wu S."/>
            <person name="Pasa-Tolic L."/>
            <person name="Chaput D.L."/>
            <person name="Haridas S."/>
            <person name="Grigoriev I.V."/>
            <person name="Santelli C.M."/>
            <person name="Hansel C.M."/>
        </authorList>
    </citation>
    <scope>NUCLEOTIDE SEQUENCE [LARGE SCALE GENOMIC DNA]</scope>
    <source>
        <strain evidence="2 4">SRC1lrK2f</strain>
    </source>
</reference>
<feature type="region of interest" description="Disordered" evidence="1">
    <location>
        <begin position="415"/>
        <end position="460"/>
    </location>
</feature>
<evidence type="ECO:0000313" key="2">
    <source>
        <dbReference type="EMBL" id="OAG15691.1"/>
    </source>
</evidence>
<dbReference type="VEuPathDB" id="FungiDB:CC77DRAFT_432176"/>
<keyword evidence="4" id="KW-1185">Reference proteome</keyword>
<feature type="region of interest" description="Disordered" evidence="1">
    <location>
        <begin position="474"/>
        <end position="493"/>
    </location>
</feature>
<feature type="region of interest" description="Disordered" evidence="1">
    <location>
        <begin position="1"/>
        <end position="241"/>
    </location>
</feature>
<dbReference type="Proteomes" id="UP000077248">
    <property type="component" value="Unassembled WGS sequence"/>
</dbReference>
<feature type="compositionally biased region" description="Low complexity" evidence="1">
    <location>
        <begin position="660"/>
        <end position="681"/>
    </location>
</feature>
<name>A0A177D8U7_ALTAL</name>
<evidence type="ECO:0000313" key="3">
    <source>
        <dbReference type="EMBL" id="RYN74926.1"/>
    </source>
</evidence>
<feature type="region of interest" description="Disordered" evidence="1">
    <location>
        <begin position="535"/>
        <end position="581"/>
    </location>
</feature>
<gene>
    <name evidence="3" type="ORF">AA0117_g6781</name>
    <name evidence="2" type="ORF">CC77DRAFT_432176</name>
</gene>
<feature type="region of interest" description="Disordered" evidence="1">
    <location>
        <begin position="263"/>
        <end position="384"/>
    </location>
</feature>
<dbReference type="KEGG" id="aalt:CC77DRAFT_432176"/>
<feature type="compositionally biased region" description="Polar residues" evidence="1">
    <location>
        <begin position="602"/>
        <end position="611"/>
    </location>
</feature>
<evidence type="ECO:0000256" key="1">
    <source>
        <dbReference type="SAM" id="MobiDB-lite"/>
    </source>
</evidence>
<dbReference type="EMBL" id="KV441492">
    <property type="protein sequence ID" value="OAG15691.1"/>
    <property type="molecule type" value="Genomic_DNA"/>
</dbReference>
<feature type="compositionally biased region" description="Polar residues" evidence="1">
    <location>
        <begin position="161"/>
        <end position="170"/>
    </location>
</feature>
<feature type="compositionally biased region" description="Polar residues" evidence="1">
    <location>
        <begin position="125"/>
        <end position="151"/>
    </location>
</feature>
<feature type="compositionally biased region" description="Basic and acidic residues" evidence="1">
    <location>
        <begin position="40"/>
        <end position="49"/>
    </location>
</feature>
<feature type="compositionally biased region" description="Polar residues" evidence="1">
    <location>
        <begin position="898"/>
        <end position="907"/>
    </location>
</feature>
<evidence type="ECO:0000313" key="5">
    <source>
        <dbReference type="Proteomes" id="UP000291422"/>
    </source>
</evidence>
<dbReference type="GeneID" id="29117249"/>
<dbReference type="EMBL" id="PDXD01000016">
    <property type="protein sequence ID" value="RYN74926.1"/>
    <property type="molecule type" value="Genomic_DNA"/>
</dbReference>
<dbReference type="OMA" id="HRMVNSP"/>
<reference evidence="3" key="3">
    <citation type="journal article" date="2019" name="J. ISSAAS">
        <title>Genomics, evolutionary history and diagnostics of the Alternaria alternata species group including apple and Asian pear pathotypes.</title>
        <authorList>
            <person name="Armitage A.D."/>
            <person name="Cockerton H.M."/>
            <person name="Sreenivasaprasad S."/>
            <person name="Woodhall J."/>
            <person name="Lane C."/>
            <person name="Harrison R.J."/>
            <person name="Clarkson J.P."/>
        </authorList>
    </citation>
    <scope>NUCLEOTIDE SEQUENCE</scope>
    <source>
        <strain evidence="3">FERA 1177</strain>
    </source>
</reference>
<feature type="compositionally biased region" description="Polar residues" evidence="1">
    <location>
        <begin position="682"/>
        <end position="698"/>
    </location>
</feature>
<feature type="region of interest" description="Disordered" evidence="1">
    <location>
        <begin position="779"/>
        <end position="916"/>
    </location>
</feature>
<sequence>MARGDRGPKKFSFPLPRRSRSKLDVHDVHPAPSIPSGPERPSRHEDTSSKAHRVLGTSDALHRSTSRQSTIPPSPGYMSITVSEASFGSHIDERNSQTATENSGHPKRPSMSKRPSSNVLGRTYTGESRQGSDNGSVTHRLHPQTSNSTLRSHYDAKSSPLYISQQTSDSAVRDRALRRGQPPVLTDHGYDNYDASPMSPAILDETRKKEYRKSKPARLDLSKLFPKPKDNSDGPNYGTLLSPTKMVNSPAAMSMNSEYFPHPMTRHPTPQAGPAKLQKPNVKYQNPPTRTPPSPVRKVKRDQYDNAKIHVRRPPKGVQHWFDALDEESEDSQAEETQQPHDDAIYSDLKPVVPDHSYTAGEPSRGRSASNYSRRSQDPTPAYKRDSFALEDIVDITHLTSPSQYSVDTYRTYSTSKTKESALSKTNLKDSSVLSFSSSEDESDNRSRSRKGSVRKSLDSGDYTGEIVIGRAQAYEVRPHRRGQSSGKMSTLSTSTTATMEVMYMPEPPPLPSYHYPRNSTHSGGRRISHVRQPSVIHEHEDSRPQTAVTTPVSPTAHSVVSARTSASAPQPQSEGSRKYMQVTAEEEALLELMRKKRAAMNKQSASQAPTREQEKQLKPAAERSPPHRTSAFLSTDSRESSHVRSTETRSKHRASAGTSSSLAPSRGRSSTTESQATTSQLRDSSVSDTWSDRNYSPASRGRLPHHFPMPSGFSQVDPFPPTSPTLAASIASPTTTDHPSPLPSPMTPALYTDDQDVVKVASSDTSNELEEFPMLDQGVISSPPERMKDEPFHRRSRTASSPTAISFPVPPTSTGFRDLAPVSEASSRAPSIVEPPVPKPSKKVARHISELALAGAETRNRQSSIHSTGSRTSVYSQTSSYYKSASTRRSRHLSPDDNITSSPRMTSNDRDSVSDDVLAAWNSLGGTY</sequence>
<feature type="compositionally biased region" description="Basic and acidic residues" evidence="1">
    <location>
        <begin position="637"/>
        <end position="650"/>
    </location>
</feature>
<feature type="compositionally biased region" description="Polar residues" evidence="1">
    <location>
        <begin position="545"/>
        <end position="575"/>
    </location>
</feature>
<feature type="compositionally biased region" description="Basic and acidic residues" evidence="1">
    <location>
        <begin position="217"/>
        <end position="232"/>
    </location>
</feature>
<protein>
    <submittedName>
        <fullName evidence="2">Uncharacterized protein</fullName>
    </submittedName>
</protein>
<evidence type="ECO:0000313" key="4">
    <source>
        <dbReference type="Proteomes" id="UP000077248"/>
    </source>
</evidence>
<feature type="region of interest" description="Disordered" evidence="1">
    <location>
        <begin position="598"/>
        <end position="751"/>
    </location>
</feature>
<feature type="compositionally biased region" description="Basic and acidic residues" evidence="1">
    <location>
        <begin position="612"/>
        <end position="626"/>
    </location>
</feature>
<dbReference type="RefSeq" id="XP_018381112.1">
    <property type="nucleotide sequence ID" value="XM_018531655.1"/>
</dbReference>
<dbReference type="Proteomes" id="UP000291422">
    <property type="component" value="Unassembled WGS sequence"/>
</dbReference>
<feature type="compositionally biased region" description="Polar residues" evidence="1">
    <location>
        <begin position="862"/>
        <end position="886"/>
    </location>
</feature>
<dbReference type="AlphaFoldDB" id="A0A177D8U7"/>
<proteinExistence type="predicted"/>
<feature type="compositionally biased region" description="Acidic residues" evidence="1">
    <location>
        <begin position="324"/>
        <end position="334"/>
    </location>
</feature>
<reference evidence="5" key="2">
    <citation type="journal article" date="2019" name="bioRxiv">
        <title>Genomics, evolutionary history and diagnostics of the Alternaria alternata species group including apple and Asian pear pathotypes.</title>
        <authorList>
            <person name="Armitage A.D."/>
            <person name="Cockerton H.M."/>
            <person name="Sreenivasaprasad S."/>
            <person name="Woodhall J.W."/>
            <person name="Lane C.R."/>
            <person name="Harrison R.J."/>
            <person name="Clarkson J.P."/>
        </authorList>
    </citation>
    <scope>NUCLEOTIDE SEQUENCE [LARGE SCALE GENOMIC DNA]</scope>
    <source>
        <strain evidence="5">FERA 1177</strain>
    </source>
</reference>
<organism evidence="2 4">
    <name type="scientific">Alternaria alternata</name>
    <name type="common">Alternaria rot fungus</name>
    <name type="synonym">Torula alternata</name>
    <dbReference type="NCBI Taxonomy" id="5599"/>
    <lineage>
        <taxon>Eukaryota</taxon>
        <taxon>Fungi</taxon>
        <taxon>Dikarya</taxon>
        <taxon>Ascomycota</taxon>
        <taxon>Pezizomycotina</taxon>
        <taxon>Dothideomycetes</taxon>
        <taxon>Pleosporomycetidae</taxon>
        <taxon>Pleosporales</taxon>
        <taxon>Pleosporineae</taxon>
        <taxon>Pleosporaceae</taxon>
        <taxon>Alternaria</taxon>
        <taxon>Alternaria sect. Alternaria</taxon>
        <taxon>Alternaria alternata complex</taxon>
    </lineage>
</organism>